<keyword evidence="2" id="KW-1185">Reference proteome</keyword>
<dbReference type="Proteomes" id="UP001214043">
    <property type="component" value="Chromosome"/>
</dbReference>
<sequence length="198" mass="21260">MTGSSLATSDKGQGATVRFPVLPGRTPVAQGADTTCEAYKAGHRDASIAYAEEKAALERSHQAFVDSVGVMLSDMEARYRDEALALIARLFTAVAPAMARGSALSEIMSLVSDRARHSDDELKLRVHPDLVSHLSETDQKKLSDNPQIILETDPSCAPSSIDARWSKGGFCHDPDALIKEILTALDAPSVPQEEQGNE</sequence>
<evidence type="ECO:0008006" key="3">
    <source>
        <dbReference type="Google" id="ProtNLM"/>
    </source>
</evidence>
<protein>
    <recommendedName>
        <fullName evidence="3">Flagellar assembly protein FliH/Type III secretion system HrpE domain-containing protein</fullName>
    </recommendedName>
</protein>
<dbReference type="RefSeq" id="WP_274493422.1">
    <property type="nucleotide sequence ID" value="NZ_CP118166.1"/>
</dbReference>
<gene>
    <name evidence="1" type="ORF">PUV54_16405</name>
</gene>
<dbReference type="AlphaFoldDB" id="A0AAE9ZBF6"/>
<reference evidence="1" key="1">
    <citation type="submission" date="2023-02" db="EMBL/GenBank/DDBJ databases">
        <title>Genome sequence of Hyphococcus flavus.</title>
        <authorList>
            <person name="Rong J.-C."/>
            <person name="Zhao Q."/>
            <person name="Yi M."/>
            <person name="Wu J.-Y."/>
        </authorList>
    </citation>
    <scope>NUCLEOTIDE SEQUENCE</scope>
    <source>
        <strain evidence="1">MCCC 1K03223</strain>
    </source>
</reference>
<name>A0AAE9ZBF6_9PROT</name>
<accession>A0AAE9ZBF6</accession>
<proteinExistence type="predicted"/>
<dbReference type="KEGG" id="hfl:PUV54_16405"/>
<dbReference type="EMBL" id="CP118166">
    <property type="protein sequence ID" value="WDI31534.1"/>
    <property type="molecule type" value="Genomic_DNA"/>
</dbReference>
<evidence type="ECO:0000313" key="2">
    <source>
        <dbReference type="Proteomes" id="UP001214043"/>
    </source>
</evidence>
<organism evidence="1 2">
    <name type="scientific">Hyphococcus flavus</name>
    <dbReference type="NCBI Taxonomy" id="1866326"/>
    <lineage>
        <taxon>Bacteria</taxon>
        <taxon>Pseudomonadati</taxon>
        <taxon>Pseudomonadota</taxon>
        <taxon>Alphaproteobacteria</taxon>
        <taxon>Parvularculales</taxon>
        <taxon>Parvularculaceae</taxon>
        <taxon>Hyphococcus</taxon>
    </lineage>
</organism>
<evidence type="ECO:0000313" key="1">
    <source>
        <dbReference type="EMBL" id="WDI31534.1"/>
    </source>
</evidence>